<dbReference type="PANTHER" id="PTHR31500:SF57">
    <property type="entry name" value="AT-HOOK MOTIF NUCLEAR-LOCALIZED PROTEIN 10"/>
    <property type="match status" value="1"/>
</dbReference>
<sequence>MEVRSEPGIVPFSSGVQKSPVQTQSPMQSMRLVYSQDGTALYKPITTTTNTSPAPASSPVPAPPFVPAASAYEGGGGGGGGSGSIELPSLGLPAQGLNINTGDSLKRKRGRPRKYAPDGTMALALTPSPTGATVKRRPYNSKKKQQLAALGNLLCTLFISSIHGYDQMFHSLWFQCCTIGTDLSGSAGIGFTPHVITVKAGEDVSSKIMSFSQHGPRAVCILSANGAISNVTLRQAATSGGTVTYEGRFEILSLSGSFLLTENGGQRSRTGGLSVSLSGPDGRVLGGGVAGMLTAASPVQVVVGSFIADGKKEQKQSVPGEPMSAPEKLAPVGGMMAHSPPSRGTLSESSGGPGSPFNHSTGTCNNGNQQGLPNIPWK</sequence>
<name>A0A8J5FU55_ZINOF</name>
<feature type="region of interest" description="Disordered" evidence="4">
    <location>
        <begin position="44"/>
        <end position="118"/>
    </location>
</feature>
<gene>
    <name evidence="6" type="ORF">ZIOFF_054214</name>
</gene>
<evidence type="ECO:0000259" key="5">
    <source>
        <dbReference type="PROSITE" id="PS51742"/>
    </source>
</evidence>
<dbReference type="Gene3D" id="3.30.1330.80">
    <property type="entry name" value="Hypothetical protein, similar to alpha- acetolactate decarboxylase, domain 2"/>
    <property type="match status" value="1"/>
</dbReference>
<dbReference type="AlphaFoldDB" id="A0A8J5FU55"/>
<comment type="domain">
    <text evidence="3">The PPC domain mediates interactions between AHL proteins.</text>
</comment>
<dbReference type="GO" id="GO:0005634">
    <property type="term" value="C:nucleus"/>
    <property type="evidence" value="ECO:0007669"/>
    <property type="project" value="UniProtKB-SubCell"/>
</dbReference>
<dbReference type="SUPFAM" id="SSF117856">
    <property type="entry name" value="AF0104/ALDC/Ptd012-like"/>
    <property type="match status" value="1"/>
</dbReference>
<evidence type="ECO:0000256" key="1">
    <source>
        <dbReference type="ARBA" id="ARBA00004123"/>
    </source>
</evidence>
<evidence type="ECO:0000256" key="2">
    <source>
        <dbReference type="ARBA" id="ARBA00023242"/>
    </source>
</evidence>
<dbReference type="GO" id="GO:0003680">
    <property type="term" value="F:minor groove of adenine-thymine-rich DNA binding"/>
    <property type="evidence" value="ECO:0007669"/>
    <property type="project" value="UniProtKB-UniRule"/>
</dbReference>
<dbReference type="PANTHER" id="PTHR31500">
    <property type="entry name" value="AT-HOOK MOTIF NUCLEAR-LOCALIZED PROTEIN 9"/>
    <property type="match status" value="1"/>
</dbReference>
<evidence type="ECO:0000256" key="4">
    <source>
        <dbReference type="SAM" id="MobiDB-lite"/>
    </source>
</evidence>
<dbReference type="EMBL" id="JACMSC010000015">
    <property type="protein sequence ID" value="KAG6485651.1"/>
    <property type="molecule type" value="Genomic_DNA"/>
</dbReference>
<comment type="subcellular location">
    <subcellularLocation>
        <location evidence="1 3">Nucleus</location>
    </subcellularLocation>
</comment>
<keyword evidence="3" id="KW-0804">Transcription</keyword>
<feature type="compositionally biased region" description="Gly residues" evidence="4">
    <location>
        <begin position="73"/>
        <end position="83"/>
    </location>
</feature>
<keyword evidence="2 3" id="KW-0539">Nucleus</keyword>
<dbReference type="Pfam" id="PF03479">
    <property type="entry name" value="PCC"/>
    <property type="match status" value="1"/>
</dbReference>
<dbReference type="FunFam" id="3.30.1330.80:FF:000003">
    <property type="entry name" value="AT-hook motif nuclear-localized protein 1-like"/>
    <property type="match status" value="1"/>
</dbReference>
<feature type="compositionally biased region" description="Polar residues" evidence="4">
    <location>
        <begin position="357"/>
        <end position="372"/>
    </location>
</feature>
<dbReference type="InterPro" id="IPR005175">
    <property type="entry name" value="PPC_dom"/>
</dbReference>
<accession>A0A8J5FU55</accession>
<organism evidence="6 7">
    <name type="scientific">Zingiber officinale</name>
    <name type="common">Ginger</name>
    <name type="synonym">Amomum zingiber</name>
    <dbReference type="NCBI Taxonomy" id="94328"/>
    <lineage>
        <taxon>Eukaryota</taxon>
        <taxon>Viridiplantae</taxon>
        <taxon>Streptophyta</taxon>
        <taxon>Embryophyta</taxon>
        <taxon>Tracheophyta</taxon>
        <taxon>Spermatophyta</taxon>
        <taxon>Magnoliopsida</taxon>
        <taxon>Liliopsida</taxon>
        <taxon>Zingiberales</taxon>
        <taxon>Zingiberaceae</taxon>
        <taxon>Zingiber</taxon>
    </lineage>
</organism>
<evidence type="ECO:0000313" key="7">
    <source>
        <dbReference type="Proteomes" id="UP000734854"/>
    </source>
</evidence>
<dbReference type="InterPro" id="IPR039605">
    <property type="entry name" value="AHL"/>
</dbReference>
<dbReference type="PROSITE" id="PS51742">
    <property type="entry name" value="PPC"/>
    <property type="match status" value="1"/>
</dbReference>
<comment type="caution">
    <text evidence="6">The sequence shown here is derived from an EMBL/GenBank/DDBJ whole genome shotgun (WGS) entry which is preliminary data.</text>
</comment>
<dbReference type="CDD" id="cd11378">
    <property type="entry name" value="DUF296"/>
    <property type="match status" value="1"/>
</dbReference>
<keyword evidence="7" id="KW-1185">Reference proteome</keyword>
<dbReference type="Proteomes" id="UP000734854">
    <property type="component" value="Unassembled WGS sequence"/>
</dbReference>
<feature type="region of interest" description="Disordered" evidence="4">
    <location>
        <begin position="1"/>
        <end position="27"/>
    </location>
</feature>
<evidence type="ECO:0000313" key="6">
    <source>
        <dbReference type="EMBL" id="KAG6485651.1"/>
    </source>
</evidence>
<protein>
    <recommendedName>
        <fullName evidence="3">AT-hook motif nuclear-localized protein</fullName>
    </recommendedName>
</protein>
<keyword evidence="3" id="KW-0238">DNA-binding</keyword>
<evidence type="ECO:0000256" key="3">
    <source>
        <dbReference type="RuleBase" id="RU367031"/>
    </source>
</evidence>
<feature type="compositionally biased region" description="Pro residues" evidence="4">
    <location>
        <begin position="56"/>
        <end position="66"/>
    </location>
</feature>
<feature type="domain" description="PPC" evidence="5">
    <location>
        <begin position="187"/>
        <end position="327"/>
    </location>
</feature>
<feature type="region of interest" description="Disordered" evidence="4">
    <location>
        <begin position="312"/>
        <end position="378"/>
    </location>
</feature>
<comment type="function">
    <text evidence="3">Transcription factor that specifically binds AT-rich DNA sequences related to the nuclear matrix attachment regions (MARs).</text>
</comment>
<proteinExistence type="predicted"/>
<feature type="compositionally biased region" description="Polar residues" evidence="4">
    <location>
        <begin position="14"/>
        <end position="27"/>
    </location>
</feature>
<reference evidence="6 7" key="1">
    <citation type="submission" date="2020-08" db="EMBL/GenBank/DDBJ databases">
        <title>Plant Genome Project.</title>
        <authorList>
            <person name="Zhang R.-G."/>
        </authorList>
    </citation>
    <scope>NUCLEOTIDE SEQUENCE [LARGE SCALE GENOMIC DNA]</scope>
    <source>
        <tissue evidence="6">Rhizome</tissue>
    </source>
</reference>
<keyword evidence="3" id="KW-0805">Transcription regulation</keyword>